<accession>A0A2N0BAS9</accession>
<organism evidence="1">
    <name type="scientific">Leptospira ellisii</name>
    <dbReference type="NCBI Taxonomy" id="2023197"/>
    <lineage>
        <taxon>Bacteria</taxon>
        <taxon>Pseudomonadati</taxon>
        <taxon>Spirochaetota</taxon>
        <taxon>Spirochaetia</taxon>
        <taxon>Leptospirales</taxon>
        <taxon>Leptospiraceae</taxon>
        <taxon>Leptospira</taxon>
    </lineage>
</organism>
<name>A0A2N0BAS9_9LEPT</name>
<comment type="caution">
    <text evidence="1">The sequence shown here is derived from an EMBL/GenBank/DDBJ whole genome shotgun (WGS) entry which is preliminary data.</text>
</comment>
<protein>
    <submittedName>
        <fullName evidence="1">Uncharacterized protein</fullName>
    </submittedName>
</protein>
<dbReference type="AlphaFoldDB" id="A0A2N0BAS9"/>
<gene>
    <name evidence="1" type="ORF">CH379_06790</name>
</gene>
<sequence>MIRPDSLFSEYVFSTAEFGQFPLKIRTGRCGTFLSNELNSERAYSRRSNNRCQSQFDRKD</sequence>
<reference evidence="1" key="1">
    <citation type="submission" date="2017-07" db="EMBL/GenBank/DDBJ databases">
        <title>Leptospira spp. isolated from tropical soils.</title>
        <authorList>
            <person name="Thibeaux R."/>
            <person name="Iraola G."/>
            <person name="Ferres I."/>
            <person name="Bierque E."/>
            <person name="Girault D."/>
            <person name="Soupe-Gilbert M.-E."/>
            <person name="Picardeau M."/>
            <person name="Goarant C."/>
        </authorList>
    </citation>
    <scope>NUCLEOTIDE SEQUENCE [LARGE SCALE GENOMIC DNA]</scope>
    <source>
        <strain evidence="1">ATI7-C-A5</strain>
    </source>
</reference>
<accession>A0A2N0BLY3</accession>
<proteinExistence type="predicted"/>
<dbReference type="EMBL" id="NPEF01000051">
    <property type="protein sequence ID" value="PJZ93649.1"/>
    <property type="molecule type" value="Genomic_DNA"/>
</dbReference>
<evidence type="ECO:0000313" key="1">
    <source>
        <dbReference type="EMBL" id="PJZ93649.1"/>
    </source>
</evidence>